<evidence type="ECO:0000313" key="2">
    <source>
        <dbReference type="Proteomes" id="UP000286862"/>
    </source>
</evidence>
<accession>A0A3S4TF09</accession>
<gene>
    <name evidence="1" type="ORF">VT99_10273</name>
</gene>
<name>A0A3S4TF09_9BACT</name>
<reference evidence="1 2" key="1">
    <citation type="submission" date="2017-01" db="EMBL/GenBank/DDBJ databases">
        <title>The cable genome- insights into the physiology and evolution of filamentous bacteria capable of sulfide oxidation via long distance electron transfer.</title>
        <authorList>
            <person name="Schreiber L."/>
            <person name="Bjerg J.T."/>
            <person name="Boggild A."/>
            <person name="Van De Vossenberg J."/>
            <person name="Meysman F."/>
            <person name="Nielsen L.P."/>
            <person name="Schramm A."/>
            <person name="Kjeldsen K.U."/>
        </authorList>
    </citation>
    <scope>NUCLEOTIDE SEQUENCE [LARGE SCALE GENOMIC DNA]</scope>
    <source>
        <strain evidence="1">A2</strain>
    </source>
</reference>
<evidence type="ECO:0000313" key="1">
    <source>
        <dbReference type="EMBL" id="RWX49090.1"/>
    </source>
</evidence>
<dbReference type="Proteomes" id="UP000286862">
    <property type="component" value="Unassembled WGS sequence"/>
</dbReference>
<comment type="caution">
    <text evidence="1">The sequence shown here is derived from an EMBL/GenBank/DDBJ whole genome shotgun (WGS) entry which is preliminary data.</text>
</comment>
<protein>
    <submittedName>
        <fullName evidence="1">Uncharacterized protein</fullName>
    </submittedName>
</protein>
<organism evidence="1 2">
    <name type="scientific">Candidatus Electrothrix marina</name>
    <dbReference type="NCBI Taxonomy" id="1859130"/>
    <lineage>
        <taxon>Bacteria</taxon>
        <taxon>Pseudomonadati</taxon>
        <taxon>Thermodesulfobacteriota</taxon>
        <taxon>Desulfobulbia</taxon>
        <taxon>Desulfobulbales</taxon>
        <taxon>Desulfobulbaceae</taxon>
        <taxon>Candidatus Electrothrix</taxon>
    </lineage>
</organism>
<proteinExistence type="predicted"/>
<sequence length="46" mass="5683">MYFLGFVILCVSMRVYFDKWKRVQWFVLNKIKRELNAPHSLIFFVV</sequence>
<dbReference type="AlphaFoldDB" id="A0A3S4TF09"/>
<dbReference type="EMBL" id="MTKQ01000027">
    <property type="protein sequence ID" value="RWX49090.1"/>
    <property type="molecule type" value="Genomic_DNA"/>
</dbReference>